<dbReference type="OrthoDB" id="6776162at2759"/>
<accession>A0A3M7QYC6</accession>
<proteinExistence type="predicted"/>
<reference evidence="1 2" key="1">
    <citation type="journal article" date="2018" name="Sci. Rep.">
        <title>Genomic signatures of local adaptation to the degree of environmental predictability in rotifers.</title>
        <authorList>
            <person name="Franch-Gras L."/>
            <person name="Hahn C."/>
            <person name="Garcia-Roger E.M."/>
            <person name="Carmona M.J."/>
            <person name="Serra M."/>
            <person name="Gomez A."/>
        </authorList>
    </citation>
    <scope>NUCLEOTIDE SEQUENCE [LARGE SCALE GENOMIC DNA]</scope>
    <source>
        <strain evidence="1">HYR1</strain>
    </source>
</reference>
<evidence type="ECO:0008006" key="3">
    <source>
        <dbReference type="Google" id="ProtNLM"/>
    </source>
</evidence>
<protein>
    <recommendedName>
        <fullName evidence="3">RNA-directed DNA polymerase from mobile element jockey-like</fullName>
    </recommendedName>
</protein>
<gene>
    <name evidence="1" type="ORF">BpHYR1_005092</name>
</gene>
<dbReference type="AlphaFoldDB" id="A0A3M7QYC6"/>
<name>A0A3M7QYC6_BRAPC</name>
<evidence type="ECO:0000313" key="2">
    <source>
        <dbReference type="Proteomes" id="UP000276133"/>
    </source>
</evidence>
<dbReference type="Proteomes" id="UP000276133">
    <property type="component" value="Unassembled WGS sequence"/>
</dbReference>
<organism evidence="1 2">
    <name type="scientific">Brachionus plicatilis</name>
    <name type="common">Marine rotifer</name>
    <name type="synonym">Brachionus muelleri</name>
    <dbReference type="NCBI Taxonomy" id="10195"/>
    <lineage>
        <taxon>Eukaryota</taxon>
        <taxon>Metazoa</taxon>
        <taxon>Spiralia</taxon>
        <taxon>Gnathifera</taxon>
        <taxon>Rotifera</taxon>
        <taxon>Eurotatoria</taxon>
        <taxon>Monogononta</taxon>
        <taxon>Pseudotrocha</taxon>
        <taxon>Ploima</taxon>
        <taxon>Brachionidae</taxon>
        <taxon>Brachionus</taxon>
    </lineage>
</organism>
<comment type="caution">
    <text evidence="1">The sequence shown here is derived from an EMBL/GenBank/DDBJ whole genome shotgun (WGS) entry which is preliminary data.</text>
</comment>
<evidence type="ECO:0000313" key="1">
    <source>
        <dbReference type="EMBL" id="RNA16326.1"/>
    </source>
</evidence>
<keyword evidence="2" id="KW-1185">Reference proteome</keyword>
<sequence length="194" mass="22575">MSIHNKKNLIIPASFSFKSFEIEVVSQFKLLGVIIDNKLNFTSHVSNLKATINKKLNPIKQLFFLSKPVKIQFFKTFILPHFDYCLSLVIYFSKPAIQSLSNAYYISIFKLIHLKAQILKNPESPLPLETQLIVNESLNKPYNLRNSKKLYTPGSLVKINNFFGPEFEKKEITFFHLKKRKKLIINNKQKAKKI</sequence>
<dbReference type="EMBL" id="REGN01004728">
    <property type="protein sequence ID" value="RNA16326.1"/>
    <property type="molecule type" value="Genomic_DNA"/>
</dbReference>